<evidence type="ECO:0000256" key="3">
    <source>
        <dbReference type="ARBA" id="ARBA00023125"/>
    </source>
</evidence>
<keyword evidence="4" id="KW-0804">Transcription</keyword>
<feature type="region of interest" description="Disordered" evidence="5">
    <location>
        <begin position="178"/>
        <end position="242"/>
    </location>
</feature>
<gene>
    <name evidence="7" type="ORF">G7070_06985</name>
</gene>
<feature type="domain" description="LysR substrate-binding" evidence="6">
    <location>
        <begin position="9"/>
        <end position="109"/>
    </location>
</feature>
<dbReference type="EMBL" id="CP049865">
    <property type="protein sequence ID" value="QIK72058.1"/>
    <property type="molecule type" value="Genomic_DNA"/>
</dbReference>
<evidence type="ECO:0000313" key="7">
    <source>
        <dbReference type="EMBL" id="QIK72058.1"/>
    </source>
</evidence>
<evidence type="ECO:0000313" key="8">
    <source>
        <dbReference type="Proteomes" id="UP000501058"/>
    </source>
</evidence>
<reference evidence="7 8" key="1">
    <citation type="submission" date="2020-03" db="EMBL/GenBank/DDBJ databases">
        <title>Propioniciclava sp. nov., isolated from Hydrophilus acuminatus.</title>
        <authorList>
            <person name="Hyun D.-W."/>
            <person name="Bae J.-W."/>
        </authorList>
    </citation>
    <scope>NUCLEOTIDE SEQUENCE [LARGE SCALE GENOMIC DNA]</scope>
    <source>
        <strain evidence="7 8">HDW11</strain>
    </source>
</reference>
<dbReference type="InterPro" id="IPR005119">
    <property type="entry name" value="LysR_subst-bd"/>
</dbReference>
<keyword evidence="2" id="KW-0805">Transcription regulation</keyword>
<dbReference type="Proteomes" id="UP000501058">
    <property type="component" value="Chromosome"/>
</dbReference>
<feature type="compositionally biased region" description="Low complexity" evidence="5">
    <location>
        <begin position="207"/>
        <end position="220"/>
    </location>
</feature>
<dbReference type="PANTHER" id="PTHR30346:SF0">
    <property type="entry name" value="HCA OPERON TRANSCRIPTIONAL ACTIVATOR HCAR"/>
    <property type="match status" value="1"/>
</dbReference>
<feature type="compositionally biased region" description="Basic and acidic residues" evidence="5">
    <location>
        <begin position="185"/>
        <end position="196"/>
    </location>
</feature>
<dbReference type="GO" id="GO:0003700">
    <property type="term" value="F:DNA-binding transcription factor activity"/>
    <property type="evidence" value="ECO:0007669"/>
    <property type="project" value="TreeGrafter"/>
</dbReference>
<sequence length="242" mass="26679">MTSDQPAEPGRLRVGFVPGVTLTKWRTRWHDRFPRVDLEVVEVPQAEQRRVLDAGEVDMCFVRLPLDTDGLHLIPLYEEVQVAWSSKDHPLEAVDTLTLADLAGEVVLTEVTPDTLQTAAFADAVLVAPLGVARQESRRDMVHRPITDAEPTRIGLAWHVDDDHPWIDEFIGVVRGRTANSSRSAQERSAQERADSEGPGASRGESPAPGRGAGRPAPGRAPRHRSGQRPGRPPRGGRSRRR</sequence>
<dbReference type="GO" id="GO:0003677">
    <property type="term" value="F:DNA binding"/>
    <property type="evidence" value="ECO:0007669"/>
    <property type="project" value="UniProtKB-KW"/>
</dbReference>
<keyword evidence="3" id="KW-0238">DNA-binding</keyword>
<dbReference type="AlphaFoldDB" id="A0A6G7Y5Y8"/>
<dbReference type="Pfam" id="PF03466">
    <property type="entry name" value="LysR_substrate"/>
    <property type="match status" value="1"/>
</dbReference>
<dbReference type="KEGG" id="prv:G7070_06985"/>
<evidence type="ECO:0000256" key="4">
    <source>
        <dbReference type="ARBA" id="ARBA00023163"/>
    </source>
</evidence>
<dbReference type="Gene3D" id="3.40.190.10">
    <property type="entry name" value="Periplasmic binding protein-like II"/>
    <property type="match status" value="2"/>
</dbReference>
<comment type="similarity">
    <text evidence="1">Belongs to the LysR transcriptional regulatory family.</text>
</comment>
<evidence type="ECO:0000259" key="6">
    <source>
        <dbReference type="Pfam" id="PF03466"/>
    </source>
</evidence>
<name>A0A6G7Y5Y8_9ACTN</name>
<dbReference type="RefSeq" id="WP_166233050.1">
    <property type="nucleotide sequence ID" value="NZ_CP049865.1"/>
</dbReference>
<organism evidence="7 8">
    <name type="scientific">Propioniciclava coleopterorum</name>
    <dbReference type="NCBI Taxonomy" id="2714937"/>
    <lineage>
        <taxon>Bacteria</taxon>
        <taxon>Bacillati</taxon>
        <taxon>Actinomycetota</taxon>
        <taxon>Actinomycetes</taxon>
        <taxon>Propionibacteriales</taxon>
        <taxon>Propionibacteriaceae</taxon>
        <taxon>Propioniciclava</taxon>
    </lineage>
</organism>
<dbReference type="GO" id="GO:0032993">
    <property type="term" value="C:protein-DNA complex"/>
    <property type="evidence" value="ECO:0007669"/>
    <property type="project" value="TreeGrafter"/>
</dbReference>
<accession>A0A6G7Y5Y8</accession>
<keyword evidence="8" id="KW-1185">Reference proteome</keyword>
<dbReference type="SUPFAM" id="SSF53850">
    <property type="entry name" value="Periplasmic binding protein-like II"/>
    <property type="match status" value="1"/>
</dbReference>
<dbReference type="PANTHER" id="PTHR30346">
    <property type="entry name" value="TRANSCRIPTIONAL DUAL REGULATOR HCAR-RELATED"/>
    <property type="match status" value="1"/>
</dbReference>
<evidence type="ECO:0000256" key="2">
    <source>
        <dbReference type="ARBA" id="ARBA00023015"/>
    </source>
</evidence>
<evidence type="ECO:0000256" key="1">
    <source>
        <dbReference type="ARBA" id="ARBA00009437"/>
    </source>
</evidence>
<evidence type="ECO:0000256" key="5">
    <source>
        <dbReference type="SAM" id="MobiDB-lite"/>
    </source>
</evidence>
<protein>
    <submittedName>
        <fullName evidence="7">LysR family transcriptional regulator</fullName>
    </submittedName>
</protein>
<proteinExistence type="inferred from homology"/>